<proteinExistence type="predicted"/>
<dbReference type="Proteomes" id="UP001054821">
    <property type="component" value="Chromosome 4"/>
</dbReference>
<dbReference type="EMBL" id="JAJFAZ020000004">
    <property type="protein sequence ID" value="KAI5335006.1"/>
    <property type="molecule type" value="Genomic_DNA"/>
</dbReference>
<keyword evidence="2" id="KW-1185">Reference proteome</keyword>
<sequence>MPIVVASSPIFDSMVDYFMPIAANDSSTIIAGSSSFDSMIDQFLSAPASSHFFDDSKVDQFLPTSTVDSSTTTTGSFMTKTRSFQDTMKALLNYNLEACNNLEELSKSSMVI</sequence>
<evidence type="ECO:0000313" key="1">
    <source>
        <dbReference type="EMBL" id="KAI5335006.1"/>
    </source>
</evidence>
<protein>
    <submittedName>
        <fullName evidence="1">Uncharacterized protein</fullName>
    </submittedName>
</protein>
<reference evidence="1 2" key="1">
    <citation type="journal article" date="2022" name="G3 (Bethesda)">
        <title>Whole-genome sequence and methylome profiling of the almond [Prunus dulcis (Mill.) D.A. Webb] cultivar 'Nonpareil'.</title>
        <authorList>
            <person name="D'Amico-Willman K.M."/>
            <person name="Ouma W.Z."/>
            <person name="Meulia T."/>
            <person name="Sideli G.M."/>
            <person name="Gradziel T.M."/>
            <person name="Fresnedo-Ramirez J."/>
        </authorList>
    </citation>
    <scope>NUCLEOTIDE SEQUENCE [LARGE SCALE GENOMIC DNA]</scope>
    <source>
        <strain evidence="1">Clone GOH B32 T37-40</strain>
    </source>
</reference>
<comment type="caution">
    <text evidence="1">The sequence shown here is derived from an EMBL/GenBank/DDBJ whole genome shotgun (WGS) entry which is preliminary data.</text>
</comment>
<evidence type="ECO:0000313" key="2">
    <source>
        <dbReference type="Proteomes" id="UP001054821"/>
    </source>
</evidence>
<gene>
    <name evidence="1" type="ORF">L3X38_025139</name>
</gene>
<organism evidence="1 2">
    <name type="scientific">Prunus dulcis</name>
    <name type="common">Almond</name>
    <name type="synonym">Amygdalus dulcis</name>
    <dbReference type="NCBI Taxonomy" id="3755"/>
    <lineage>
        <taxon>Eukaryota</taxon>
        <taxon>Viridiplantae</taxon>
        <taxon>Streptophyta</taxon>
        <taxon>Embryophyta</taxon>
        <taxon>Tracheophyta</taxon>
        <taxon>Spermatophyta</taxon>
        <taxon>Magnoliopsida</taxon>
        <taxon>eudicotyledons</taxon>
        <taxon>Gunneridae</taxon>
        <taxon>Pentapetalae</taxon>
        <taxon>rosids</taxon>
        <taxon>fabids</taxon>
        <taxon>Rosales</taxon>
        <taxon>Rosaceae</taxon>
        <taxon>Amygdaloideae</taxon>
        <taxon>Amygdaleae</taxon>
        <taxon>Prunus</taxon>
    </lineage>
</organism>
<dbReference type="AlphaFoldDB" id="A0AAD4W1X9"/>
<accession>A0AAD4W1X9</accession>
<name>A0AAD4W1X9_PRUDU</name>